<protein>
    <submittedName>
        <fullName evidence="3">CoA transferase</fullName>
    </submittedName>
</protein>
<organism evidence="3 4">
    <name type="scientific">Streptomyces katrae</name>
    <dbReference type="NCBI Taxonomy" id="68223"/>
    <lineage>
        <taxon>Bacteria</taxon>
        <taxon>Bacillati</taxon>
        <taxon>Actinomycetota</taxon>
        <taxon>Actinomycetes</taxon>
        <taxon>Kitasatosporales</taxon>
        <taxon>Streptomycetaceae</taxon>
        <taxon>Streptomyces</taxon>
    </lineage>
</organism>
<reference evidence="3 4" key="1">
    <citation type="submission" date="2023-05" db="EMBL/GenBank/DDBJ databases">
        <title>Sequencing and Assembly of Streptomyces sp. NP73.</title>
        <authorList>
            <person name="Konwar A.N."/>
            <person name="Saikia K."/>
            <person name="Thakur D."/>
        </authorList>
    </citation>
    <scope>NUCLEOTIDE SEQUENCE [LARGE SCALE GENOMIC DNA]</scope>
    <source>
        <strain evidence="3 4">NP73</strain>
    </source>
</reference>
<dbReference type="Pfam" id="PF02515">
    <property type="entry name" value="CoA_transf_3"/>
    <property type="match status" value="1"/>
</dbReference>
<comment type="caution">
    <text evidence="3">The sequence shown here is derived from an EMBL/GenBank/DDBJ whole genome shotgun (WGS) entry which is preliminary data.</text>
</comment>
<dbReference type="InterPro" id="IPR003673">
    <property type="entry name" value="CoA-Trfase_fam_III"/>
</dbReference>
<evidence type="ECO:0000313" key="3">
    <source>
        <dbReference type="EMBL" id="MDK9496007.1"/>
    </source>
</evidence>
<dbReference type="InterPro" id="IPR044855">
    <property type="entry name" value="CoA-Trfase_III_dom3_sf"/>
</dbReference>
<proteinExistence type="inferred from homology"/>
<dbReference type="PANTHER" id="PTHR48228">
    <property type="entry name" value="SUCCINYL-COA--D-CITRAMALATE COA-TRANSFERASE"/>
    <property type="match status" value="1"/>
</dbReference>
<evidence type="ECO:0000256" key="2">
    <source>
        <dbReference type="ARBA" id="ARBA00022679"/>
    </source>
</evidence>
<evidence type="ECO:0000313" key="4">
    <source>
        <dbReference type="Proteomes" id="UP001223390"/>
    </source>
</evidence>
<dbReference type="Gene3D" id="3.40.50.10540">
    <property type="entry name" value="Crotonobetainyl-coa:carnitine coa-transferase, domain 1"/>
    <property type="match status" value="1"/>
</dbReference>
<dbReference type="EMBL" id="JASITI010000010">
    <property type="protein sequence ID" value="MDK9496007.1"/>
    <property type="molecule type" value="Genomic_DNA"/>
</dbReference>
<keyword evidence="4" id="KW-1185">Reference proteome</keyword>
<dbReference type="InterPro" id="IPR050509">
    <property type="entry name" value="CoA-transferase_III"/>
</dbReference>
<evidence type="ECO:0000256" key="1">
    <source>
        <dbReference type="ARBA" id="ARBA00008383"/>
    </source>
</evidence>
<gene>
    <name evidence="3" type="ORF">QEZ40_000344</name>
</gene>
<dbReference type="GO" id="GO:0016740">
    <property type="term" value="F:transferase activity"/>
    <property type="evidence" value="ECO:0007669"/>
    <property type="project" value="UniProtKB-KW"/>
</dbReference>
<dbReference type="SUPFAM" id="SSF89796">
    <property type="entry name" value="CoA-transferase family III (CaiB/BaiF)"/>
    <property type="match status" value="1"/>
</dbReference>
<dbReference type="Gene3D" id="3.30.1540.10">
    <property type="entry name" value="formyl-coa transferase, domain 3"/>
    <property type="match status" value="1"/>
</dbReference>
<dbReference type="PANTHER" id="PTHR48228:SF6">
    <property type="entry name" value="L-CARNITINE COA-TRANSFERASE"/>
    <property type="match status" value="1"/>
</dbReference>
<sequence>MINRSGPDPHEHPGPTGAPLPLAGLKVIDTATLFAGPFAATLLGDYGAEVVKIEHPDGDPARRYGAQADGVPVWWKVVARNKRSATLDLHTDEGRLLFRRLAADADLVVENFRPGTLERWGLDYATLSAHNPRLVLLRMTGFGQTGPYAHRPGFGTVGEAMSGLAHLTGNPDGPPTLPSFPLADAVAGLTAAFAALTALRARELTGRGQVVDLSIVESMLGVLAGPLTTYDLTGVMPTRQGNRSPNNAPRNVYRTKDGHWVAVAATTVSVAERVVRLVGRPELADEPWFATGAGRAAHTGELDAAVGGWIAERTRDEVVDAFDRAQAAIGAVYDFADVLQDPHLTARRSIVSVPDPELDAIRMPDVAFRLSGTPGSVRWAGPRLGEHTAEILGELGVGSEELSALAERGVI</sequence>
<dbReference type="RefSeq" id="WP_285341535.1">
    <property type="nucleotide sequence ID" value="NZ_JASITI010000010.1"/>
</dbReference>
<keyword evidence="2 3" id="KW-0808">Transferase</keyword>
<name>A0ABT7GQY5_9ACTN</name>
<accession>A0ABT7GQY5</accession>
<dbReference type="Proteomes" id="UP001223390">
    <property type="component" value="Unassembled WGS sequence"/>
</dbReference>
<dbReference type="InterPro" id="IPR023606">
    <property type="entry name" value="CoA-Trfase_III_dom_1_sf"/>
</dbReference>
<comment type="similarity">
    <text evidence="1">Belongs to the CoA-transferase III family.</text>
</comment>